<keyword evidence="4" id="KW-1185">Reference proteome</keyword>
<accession>A2FG70</accession>
<dbReference type="InParanoid" id="A2FG70"/>
<protein>
    <recommendedName>
        <fullName evidence="2">Peptidase S8/S53 domain-containing protein</fullName>
    </recommendedName>
</protein>
<dbReference type="VEuPathDB" id="TrichDB:TVAGG3_0852250"/>
<dbReference type="GO" id="GO:0006508">
    <property type="term" value="P:proteolysis"/>
    <property type="evidence" value="ECO:0000318"/>
    <property type="project" value="GO_Central"/>
</dbReference>
<comment type="similarity">
    <text evidence="1">Belongs to the peptidase S8 family.</text>
</comment>
<evidence type="ECO:0000313" key="3">
    <source>
        <dbReference type="EMBL" id="EAX96109.1"/>
    </source>
</evidence>
<evidence type="ECO:0000256" key="1">
    <source>
        <dbReference type="ARBA" id="ARBA00011073"/>
    </source>
</evidence>
<dbReference type="InterPro" id="IPR008979">
    <property type="entry name" value="Galactose-bd-like_sf"/>
</dbReference>
<sequence>MSYLAYSDKYDESQGHGTIMAGIIAGQALCEESYCSGTFYDGVAPDSRLIIQDVIDEHGKLDFPANITELFDIPSMAKSVVQLNSWSYEYSPLLTRAVDLMAYVNMNLTIVFPFGEKNTLRSPADSKNVLTVGGYYQETLLKNQEAEKPFVNIIIDGKKNVLGYCDMSVGISFLDAITDNKTSNDVCFKGLQIGVAKGDIFIDEFGDRSFDELKDAGLVIAFHNKEYNNIKLKTSLIRVKADERYKFRMGSRVTIEPIFTNNVSSESYNLPKNFYRTKPDIVYPGGHVYAPRAYSISKNVCGKESLLIAEGNSVSAALATGNILILSQWLREGYYPTGKKNKKNSIEPCSTLIRAILVNTADLPINVTKNDGGFGLPHLDKFMLFDNGESNQNGTRLFSNMSLKAGYSHKFVFRPERNGKMRATLCWIEPDTDIYKNTDILYTVDIRLVKGNGQVLIGNRKINEKYIDQHNTIKRIEIDVNAGETYDIYIVSKQMHEDCFIYYSLVISGPFDMFDDSLSAVSQEEANDTPCIDSCQEGEVCKHGFCVCPNNNDCMLTVDKLQTNSVYKKSISSNNMYYLALDIPFLNAESVINVNFTCKETIHYISAINRLPAWNDCDCTFFTCNFGEVYENSFSINHQDFEFLRKGDKIVIGYYIPGHDKEEEIEISFESK</sequence>
<dbReference type="Gene3D" id="3.40.50.200">
    <property type="entry name" value="Peptidase S8/S53 domain"/>
    <property type="match status" value="2"/>
</dbReference>
<name>A2FG70_TRIV3</name>
<gene>
    <name evidence="3" type="ORF">TVAG_015010</name>
</gene>
<dbReference type="GO" id="GO:0004252">
    <property type="term" value="F:serine-type endopeptidase activity"/>
    <property type="evidence" value="ECO:0000318"/>
    <property type="project" value="GO_Central"/>
</dbReference>
<dbReference type="EMBL" id="DS113774">
    <property type="protein sequence ID" value="EAX96109.1"/>
    <property type="molecule type" value="Genomic_DNA"/>
</dbReference>
<dbReference type="VEuPathDB" id="TrichDB:TVAG_148910"/>
<dbReference type="SUPFAM" id="SSF49785">
    <property type="entry name" value="Galactose-binding domain-like"/>
    <property type="match status" value="1"/>
</dbReference>
<dbReference type="Gene3D" id="2.60.120.380">
    <property type="match status" value="1"/>
</dbReference>
<dbReference type="OrthoDB" id="509353at2759"/>
<proteinExistence type="inferred from homology"/>
<dbReference type="KEGG" id="tva:4753875"/>
<evidence type="ECO:0000313" key="4">
    <source>
        <dbReference type="Proteomes" id="UP000001542"/>
    </source>
</evidence>
<dbReference type="PANTHER" id="PTHR43399:SF4">
    <property type="entry name" value="CELL WALL-ASSOCIATED PROTEASE"/>
    <property type="match status" value="1"/>
</dbReference>
<dbReference type="Proteomes" id="UP000001542">
    <property type="component" value="Unassembled WGS sequence"/>
</dbReference>
<dbReference type="Pfam" id="PF00082">
    <property type="entry name" value="Peptidase_S8"/>
    <property type="match status" value="1"/>
</dbReference>
<dbReference type="AlphaFoldDB" id="A2FG70"/>
<feature type="domain" description="Peptidase S8/S53" evidence="2">
    <location>
        <begin position="8"/>
        <end position="374"/>
    </location>
</feature>
<reference evidence="3" key="1">
    <citation type="submission" date="2006-10" db="EMBL/GenBank/DDBJ databases">
        <authorList>
            <person name="Amadeo P."/>
            <person name="Zhao Q."/>
            <person name="Wortman J."/>
            <person name="Fraser-Liggett C."/>
            <person name="Carlton J."/>
        </authorList>
    </citation>
    <scope>NUCLEOTIDE SEQUENCE</scope>
    <source>
        <strain evidence="3">G3</strain>
    </source>
</reference>
<organism evidence="3 4">
    <name type="scientific">Trichomonas vaginalis (strain ATCC PRA-98 / G3)</name>
    <dbReference type="NCBI Taxonomy" id="412133"/>
    <lineage>
        <taxon>Eukaryota</taxon>
        <taxon>Metamonada</taxon>
        <taxon>Parabasalia</taxon>
        <taxon>Trichomonadida</taxon>
        <taxon>Trichomonadidae</taxon>
        <taxon>Trichomonas</taxon>
    </lineage>
</organism>
<reference evidence="3" key="2">
    <citation type="journal article" date="2007" name="Science">
        <title>Draft genome sequence of the sexually transmitted pathogen Trichomonas vaginalis.</title>
        <authorList>
            <person name="Carlton J.M."/>
            <person name="Hirt R.P."/>
            <person name="Silva J.C."/>
            <person name="Delcher A.L."/>
            <person name="Schatz M."/>
            <person name="Zhao Q."/>
            <person name="Wortman J.R."/>
            <person name="Bidwell S.L."/>
            <person name="Alsmark U.C.M."/>
            <person name="Besteiro S."/>
            <person name="Sicheritz-Ponten T."/>
            <person name="Noel C.J."/>
            <person name="Dacks J.B."/>
            <person name="Foster P.G."/>
            <person name="Simillion C."/>
            <person name="Van de Peer Y."/>
            <person name="Miranda-Saavedra D."/>
            <person name="Barton G.J."/>
            <person name="Westrop G.D."/>
            <person name="Mueller S."/>
            <person name="Dessi D."/>
            <person name="Fiori P.L."/>
            <person name="Ren Q."/>
            <person name="Paulsen I."/>
            <person name="Zhang H."/>
            <person name="Bastida-Corcuera F.D."/>
            <person name="Simoes-Barbosa A."/>
            <person name="Brown M.T."/>
            <person name="Hayes R.D."/>
            <person name="Mukherjee M."/>
            <person name="Okumura C.Y."/>
            <person name="Schneider R."/>
            <person name="Smith A.J."/>
            <person name="Vanacova S."/>
            <person name="Villalvazo M."/>
            <person name="Haas B.J."/>
            <person name="Pertea M."/>
            <person name="Feldblyum T.V."/>
            <person name="Utterback T.R."/>
            <person name="Shu C.L."/>
            <person name="Osoegawa K."/>
            <person name="de Jong P.J."/>
            <person name="Hrdy I."/>
            <person name="Horvathova L."/>
            <person name="Zubacova Z."/>
            <person name="Dolezal P."/>
            <person name="Malik S.B."/>
            <person name="Logsdon J.M. Jr."/>
            <person name="Henze K."/>
            <person name="Gupta A."/>
            <person name="Wang C.C."/>
            <person name="Dunne R.L."/>
            <person name="Upcroft J.A."/>
            <person name="Upcroft P."/>
            <person name="White O."/>
            <person name="Salzberg S.L."/>
            <person name="Tang P."/>
            <person name="Chiu C.-H."/>
            <person name="Lee Y.-S."/>
            <person name="Embley T.M."/>
            <person name="Coombs G.H."/>
            <person name="Mottram J.C."/>
            <person name="Tachezy J."/>
            <person name="Fraser-Liggett C.M."/>
            <person name="Johnson P.J."/>
        </authorList>
    </citation>
    <scope>NUCLEOTIDE SEQUENCE [LARGE SCALE GENOMIC DNA]</scope>
    <source>
        <strain evidence="3">G3</strain>
    </source>
</reference>
<dbReference type="RefSeq" id="XP_001309039.1">
    <property type="nucleotide sequence ID" value="XM_001309038.1"/>
</dbReference>
<dbReference type="InterPro" id="IPR051048">
    <property type="entry name" value="Peptidase_S8/S53_subtilisin"/>
</dbReference>
<dbReference type="InterPro" id="IPR000209">
    <property type="entry name" value="Peptidase_S8/S53_dom"/>
</dbReference>
<evidence type="ECO:0000259" key="2">
    <source>
        <dbReference type="Pfam" id="PF00082"/>
    </source>
</evidence>
<dbReference type="SUPFAM" id="SSF52743">
    <property type="entry name" value="Subtilisin-like"/>
    <property type="match status" value="1"/>
</dbReference>
<dbReference type="InterPro" id="IPR036852">
    <property type="entry name" value="Peptidase_S8/S53_dom_sf"/>
</dbReference>
<dbReference type="PANTHER" id="PTHR43399">
    <property type="entry name" value="SUBTILISIN-RELATED"/>
    <property type="match status" value="1"/>
</dbReference>